<gene>
    <name evidence="1" type="ORF">FV139_05775</name>
</gene>
<keyword evidence="2" id="KW-1185">Reference proteome</keyword>
<comment type="caution">
    <text evidence="1">The sequence shown here is derived from an EMBL/GenBank/DDBJ whole genome shotgun (WGS) entry which is preliminary data.</text>
</comment>
<proteinExistence type="predicted"/>
<protein>
    <submittedName>
        <fullName evidence="1">DUF1428 family protein</fullName>
    </submittedName>
</protein>
<name>A0A5C9A9F9_9GAMM</name>
<dbReference type="EMBL" id="VRZA01000002">
    <property type="protein sequence ID" value="TXS95891.1"/>
    <property type="molecule type" value="Genomic_DNA"/>
</dbReference>
<organism evidence="1 2">
    <name type="scientific">Parahaliea maris</name>
    <dbReference type="NCBI Taxonomy" id="2716870"/>
    <lineage>
        <taxon>Bacteria</taxon>
        <taxon>Pseudomonadati</taxon>
        <taxon>Pseudomonadota</taxon>
        <taxon>Gammaproteobacteria</taxon>
        <taxon>Cellvibrionales</taxon>
        <taxon>Halieaceae</taxon>
        <taxon>Parahaliea</taxon>
    </lineage>
</organism>
<sequence length="72" mass="8085">MDITYIDGFACAVPTTRKEAFIRRAGHAESTLMEWGASRMLECWEGERESAGAARSMTTDALFFECPFSVDR</sequence>
<reference evidence="1 2" key="1">
    <citation type="submission" date="2019-08" db="EMBL/GenBank/DDBJ databases">
        <title>Parahaliea maris sp. nov., isolated from the surface seawater.</title>
        <authorList>
            <person name="Liu Y."/>
        </authorList>
    </citation>
    <scope>NUCLEOTIDE SEQUENCE [LARGE SCALE GENOMIC DNA]</scope>
    <source>
        <strain evidence="1 2">HSLHS9</strain>
    </source>
</reference>
<dbReference type="InterPro" id="IPR011008">
    <property type="entry name" value="Dimeric_a/b-barrel"/>
</dbReference>
<evidence type="ECO:0000313" key="1">
    <source>
        <dbReference type="EMBL" id="TXS95891.1"/>
    </source>
</evidence>
<dbReference type="SUPFAM" id="SSF54909">
    <property type="entry name" value="Dimeric alpha+beta barrel"/>
    <property type="match status" value="1"/>
</dbReference>
<dbReference type="InterPro" id="IPR009874">
    <property type="entry name" value="DUF1428"/>
</dbReference>
<accession>A0A5C9A9F9</accession>
<dbReference type="Gene3D" id="3.30.70.100">
    <property type="match status" value="1"/>
</dbReference>
<dbReference type="Pfam" id="PF07237">
    <property type="entry name" value="DUF1428"/>
    <property type="match status" value="1"/>
</dbReference>
<dbReference type="AlphaFoldDB" id="A0A5C9A9F9"/>
<evidence type="ECO:0000313" key="2">
    <source>
        <dbReference type="Proteomes" id="UP000321039"/>
    </source>
</evidence>
<dbReference type="Proteomes" id="UP000321039">
    <property type="component" value="Unassembled WGS sequence"/>
</dbReference>